<dbReference type="AlphaFoldDB" id="A0A0E9XQZ4"/>
<proteinExistence type="predicted"/>
<reference evidence="1" key="2">
    <citation type="journal article" date="2015" name="Fish Shellfish Immunol.">
        <title>Early steps in the European eel (Anguilla anguilla)-Vibrio vulnificus interaction in the gills: Role of the RtxA13 toxin.</title>
        <authorList>
            <person name="Callol A."/>
            <person name="Pajuelo D."/>
            <person name="Ebbesson L."/>
            <person name="Teles M."/>
            <person name="MacKenzie S."/>
            <person name="Amaro C."/>
        </authorList>
    </citation>
    <scope>NUCLEOTIDE SEQUENCE</scope>
</reference>
<accession>A0A0E9XQZ4</accession>
<sequence length="19" mass="2143">MLAGLTLHLHWAISVKHSK</sequence>
<evidence type="ECO:0000313" key="1">
    <source>
        <dbReference type="EMBL" id="JAI05065.1"/>
    </source>
</evidence>
<name>A0A0E9XQZ4_ANGAN</name>
<protein>
    <submittedName>
        <fullName evidence="1">Uncharacterized protein</fullName>
    </submittedName>
</protein>
<reference evidence="1" key="1">
    <citation type="submission" date="2014-11" db="EMBL/GenBank/DDBJ databases">
        <authorList>
            <person name="Amaro Gonzalez C."/>
        </authorList>
    </citation>
    <scope>NUCLEOTIDE SEQUENCE</scope>
</reference>
<dbReference type="EMBL" id="GBXM01003513">
    <property type="protein sequence ID" value="JAI05065.1"/>
    <property type="molecule type" value="Transcribed_RNA"/>
</dbReference>
<organism evidence="1">
    <name type="scientific">Anguilla anguilla</name>
    <name type="common">European freshwater eel</name>
    <name type="synonym">Muraena anguilla</name>
    <dbReference type="NCBI Taxonomy" id="7936"/>
    <lineage>
        <taxon>Eukaryota</taxon>
        <taxon>Metazoa</taxon>
        <taxon>Chordata</taxon>
        <taxon>Craniata</taxon>
        <taxon>Vertebrata</taxon>
        <taxon>Euteleostomi</taxon>
        <taxon>Actinopterygii</taxon>
        <taxon>Neopterygii</taxon>
        <taxon>Teleostei</taxon>
        <taxon>Anguilliformes</taxon>
        <taxon>Anguillidae</taxon>
        <taxon>Anguilla</taxon>
    </lineage>
</organism>